<name>A0A0F4PSH6_9GAMM</name>
<dbReference type="RefSeq" id="WP_022945058.1">
    <property type="nucleotide sequence ID" value="NZ_CP023397.1"/>
</dbReference>
<evidence type="ECO:0000313" key="2">
    <source>
        <dbReference type="EMBL" id="KJZ02141.1"/>
    </source>
</evidence>
<dbReference type="OrthoDB" id="7068942at2"/>
<organism evidence="2 3">
    <name type="scientific">Pseudoalteromonas ruthenica</name>
    <dbReference type="NCBI Taxonomy" id="151081"/>
    <lineage>
        <taxon>Bacteria</taxon>
        <taxon>Pseudomonadati</taxon>
        <taxon>Pseudomonadota</taxon>
        <taxon>Gammaproteobacteria</taxon>
        <taxon>Alteromonadales</taxon>
        <taxon>Pseudoalteromonadaceae</taxon>
        <taxon>Pseudoalteromonas</taxon>
    </lineage>
</organism>
<dbReference type="EMBL" id="JXXZ01000001">
    <property type="protein sequence ID" value="KJZ02141.1"/>
    <property type="molecule type" value="Genomic_DNA"/>
</dbReference>
<dbReference type="Proteomes" id="UP000033664">
    <property type="component" value="Unassembled WGS sequence"/>
</dbReference>
<reference evidence="2 3" key="1">
    <citation type="journal article" date="2015" name="BMC Genomics">
        <title>Genome mining reveals unlocked bioactive potential of marine Gram-negative bacteria.</title>
        <authorList>
            <person name="Machado H."/>
            <person name="Sonnenschein E.C."/>
            <person name="Melchiorsen J."/>
            <person name="Gram L."/>
        </authorList>
    </citation>
    <scope>NUCLEOTIDE SEQUENCE [LARGE SCALE GENOMIC DNA]</scope>
    <source>
        <strain evidence="2 3">S3137</strain>
    </source>
</reference>
<comment type="caution">
    <text evidence="2">The sequence shown here is derived from an EMBL/GenBank/DDBJ whole genome shotgun (WGS) entry which is preliminary data.</text>
</comment>
<keyword evidence="1" id="KW-0472">Membrane</keyword>
<dbReference type="GeneID" id="58226898"/>
<gene>
    <name evidence="2" type="ORF">TW72_00145</name>
</gene>
<protein>
    <submittedName>
        <fullName evidence="2">Uncharacterized protein</fullName>
    </submittedName>
</protein>
<sequence length="95" mass="10073">MEMADLTWIHFLAIVGAVITMLSGIALTFYRLHVLNADFGPNSIKALGVMVFLPSLLILAVLTDFGSETLAALLGTVAGYVLSGSESKPEQGPHQ</sequence>
<evidence type="ECO:0000313" key="3">
    <source>
        <dbReference type="Proteomes" id="UP000033664"/>
    </source>
</evidence>
<dbReference type="AlphaFoldDB" id="A0A0F4PSH6"/>
<dbReference type="PATRIC" id="fig|151081.8.peg.1207"/>
<feature type="transmembrane region" description="Helical" evidence="1">
    <location>
        <begin position="44"/>
        <end position="63"/>
    </location>
</feature>
<feature type="transmembrane region" description="Helical" evidence="1">
    <location>
        <begin position="6"/>
        <end position="32"/>
    </location>
</feature>
<keyword evidence="1" id="KW-1133">Transmembrane helix</keyword>
<keyword evidence="1" id="KW-0812">Transmembrane</keyword>
<dbReference type="eggNOG" id="ENOG5033650">
    <property type="taxonomic scope" value="Bacteria"/>
</dbReference>
<evidence type="ECO:0000256" key="1">
    <source>
        <dbReference type="SAM" id="Phobius"/>
    </source>
</evidence>
<proteinExistence type="predicted"/>
<accession>A0A0F4PSH6</accession>
<keyword evidence="3" id="KW-1185">Reference proteome</keyword>